<evidence type="ECO:0000313" key="10">
    <source>
        <dbReference type="EMBL" id="KAF9544837.1"/>
    </source>
</evidence>
<feature type="compositionally biased region" description="Basic and acidic residues" evidence="7">
    <location>
        <begin position="568"/>
        <end position="579"/>
    </location>
</feature>
<comment type="caution">
    <text evidence="10">The sequence shown here is derived from an EMBL/GenBank/DDBJ whole genome shotgun (WGS) entry which is preliminary data.</text>
</comment>
<comment type="function">
    <text evidence="5">Component of the kinetochore, a multiprotein complex that assembles on centromeric DNA and attaches chromosomes to spindle microtubules, mediating chromosome segregation and sister chromatid segregation during meiosis and mitosis. Component of the inner kinetochore constitutive centromere-associated network (CCAN), which serves as a structural platform for outer kinetochore assembly.</text>
</comment>
<dbReference type="InterPro" id="IPR050562">
    <property type="entry name" value="FAD_mOase_fung"/>
</dbReference>
<dbReference type="InterPro" id="IPR014710">
    <property type="entry name" value="RmlC-like_jellyroll"/>
</dbReference>
<dbReference type="CDD" id="cd06993">
    <property type="entry name" value="cupin_CENP-C_C"/>
    <property type="match status" value="1"/>
</dbReference>
<evidence type="ECO:0000256" key="6">
    <source>
        <dbReference type="ARBA" id="ARBA00075033"/>
    </source>
</evidence>
<dbReference type="Pfam" id="PF15624">
    <property type="entry name" value="Mif2_N"/>
    <property type="match status" value="1"/>
</dbReference>
<dbReference type="PANTHER" id="PTHR47356:SF2">
    <property type="entry name" value="FAD-BINDING DOMAIN-CONTAINING PROTEIN-RELATED"/>
    <property type="match status" value="1"/>
</dbReference>
<dbReference type="GO" id="GO:0000779">
    <property type="term" value="C:condensed chromosome, centromeric region"/>
    <property type="evidence" value="ECO:0007669"/>
    <property type="project" value="UniProtKB-ARBA"/>
</dbReference>
<dbReference type="FunFam" id="2.60.120.10:FF:000033">
    <property type="entry name" value="Centromere protein C 1"/>
    <property type="match status" value="1"/>
</dbReference>
<sequence length="1326" mass="145154">MSKAYDAGPRVRANNFFDIGVVGRRTGITMKSNVKKDADGLDNIDDFWDDDDDHGAAVNSQNMTQDAEQDDFSEEDDFEDEIHSSPSVRKSDPRRYLEQEAPEELLLTPTSRRSRGGSRGTLSGDGTIHGSNLSAGAEGTPSPSIDRIRKRLVFTKDPSNNDTEQAPSHQGHSSKANSGSPALDKILRDSQDRNAHMKTNVARASATTSNRAPVKVGPSKAQPKPTSVQPSKAPVPSRRPANIPKAFDFGGYSDDQEDDYRHPDDNSNSNRDRNDAEYPFDDVREPPRATAAKAKAGRTALESRQKSKVPPAWLAQSDDEDEPVHDGPEDRRDDDDRLRFSDEDEPTRRDEDEESEEDEEALQDNRKNMSAFSRKKRTASVQEPVEVLKGGKRAAGATMVAVKQKNIPQKSAPSTSARQKQRRSYDDGDEEEREELSEDYGEVPSMPQSKGKSKASSSTSKSSFNNSATKKTGRATHSGHDTSSTTHEVPIVPEQSAEETGVRRSGRTKVTPLKFWMNEKVLYSKTREGPVIKSVMRAASEEAREKPKRKPRGKSKPLTVRPQRAAKKREDKDRGKEGKQEDDEESGQDRALEEDNHDSMDVDEDQAETSTGFREDPIVTADIIVFGSDDVVSKDIAESDSSIQFRNVKSGEYQLHRGLEDAGYVVTGTLKIKPNGRKPVNSGTNTSMVFYVIKGLVKVKVHETDFVISTGGRFLVPRGNTYSILNVSTKESTLFFVQTKEPRSDTTETTTKSSPSGATISSVAASNTESRNKRKSVTGGSTAAQPDPDNSERNPSPPPEDATAAAAAHSRSPSPEATTPSSNKRRLTSARRLLSNARSPTPPRFLSSSTEEVTNGHDGADERRQPGALASFLRYGYDTLTIFRAKLYSVLLSRIPAYKILFAKRVASTVQSSEGIKVQCEDGSTYNGDILVAADGGASPIRKAMYTEIKKRTKKVFHPQDYALPKLDQRCIVGVTEPLSMKEYPILASKECELFLVMPRDSNCMTWWIPMEGRRFGWGITSPMPSATQPSKTKKKKEESKSNGLNHLREATTDTTTSSSFDMTHSPSSTHGGASAGHRQFSSLSGTSYSPPSSNSSSSIHGGYSSNIQTYNNGGGGSDNGVSSGSNITTSALAAGTNNNLDLKKRQSFGRLSKISSSSSNSSQTNFQKYPPVLVSANSNILTPPLKLTDLPNDRTWSSLDTQYGIDESIREQVSPFGGTFGDIIDMTSRKNVTMCVVEEKFYHTWHFGRTILLGDSCHKLLPSSGHGTTQAVLDSISLASLLYDLPSNSATDIEALFRVQFERRGPAAKAAVIASQQQDQLLFNR</sequence>
<organism evidence="10 11">
    <name type="scientific">Mortierella hygrophila</name>
    <dbReference type="NCBI Taxonomy" id="979708"/>
    <lineage>
        <taxon>Eukaryota</taxon>
        <taxon>Fungi</taxon>
        <taxon>Fungi incertae sedis</taxon>
        <taxon>Mucoromycota</taxon>
        <taxon>Mortierellomycotina</taxon>
        <taxon>Mortierellomycetes</taxon>
        <taxon>Mortierellales</taxon>
        <taxon>Mortierellaceae</taxon>
        <taxon>Mortierella</taxon>
    </lineage>
</organism>
<feature type="compositionally biased region" description="Low complexity" evidence="7">
    <location>
        <begin position="1082"/>
        <end position="1102"/>
    </location>
</feature>
<dbReference type="Gene3D" id="3.50.50.60">
    <property type="entry name" value="FAD/NAD(P)-binding domain"/>
    <property type="match status" value="2"/>
</dbReference>
<feature type="region of interest" description="Disordered" evidence="7">
    <location>
        <begin position="38"/>
        <end position="614"/>
    </location>
</feature>
<reference evidence="10" key="1">
    <citation type="journal article" date="2020" name="Fungal Divers.">
        <title>Resolving the Mortierellaceae phylogeny through synthesis of multi-gene phylogenetics and phylogenomics.</title>
        <authorList>
            <person name="Vandepol N."/>
            <person name="Liber J."/>
            <person name="Desiro A."/>
            <person name="Na H."/>
            <person name="Kennedy M."/>
            <person name="Barry K."/>
            <person name="Grigoriev I.V."/>
            <person name="Miller A.N."/>
            <person name="O'Donnell K."/>
            <person name="Stajich J.E."/>
            <person name="Bonito G."/>
        </authorList>
    </citation>
    <scope>NUCLEOTIDE SEQUENCE</scope>
    <source>
        <strain evidence="10">NRRL 2591</strain>
    </source>
</reference>
<feature type="compositionally biased region" description="Acidic residues" evidence="7">
    <location>
        <begin position="67"/>
        <end position="80"/>
    </location>
</feature>
<dbReference type="EMBL" id="JAAAXW010000083">
    <property type="protein sequence ID" value="KAF9544837.1"/>
    <property type="molecule type" value="Genomic_DNA"/>
</dbReference>
<dbReference type="Gene3D" id="2.60.120.10">
    <property type="entry name" value="Jelly Rolls"/>
    <property type="match status" value="1"/>
</dbReference>
<keyword evidence="11" id="KW-1185">Reference proteome</keyword>
<comment type="subcellular location">
    <subcellularLocation>
        <location evidence="1">Nucleus</location>
    </subcellularLocation>
</comment>
<dbReference type="PANTHER" id="PTHR47356">
    <property type="entry name" value="FAD-DEPENDENT MONOOXYGENASE ASQG-RELATED"/>
    <property type="match status" value="1"/>
</dbReference>
<evidence type="ECO:0000256" key="2">
    <source>
        <dbReference type="ARBA" id="ARBA00010291"/>
    </source>
</evidence>
<dbReference type="SUPFAM" id="SSF51905">
    <property type="entry name" value="FAD/NAD(P)-binding domain"/>
    <property type="match status" value="1"/>
</dbReference>
<feature type="compositionally biased region" description="Polar residues" evidence="7">
    <location>
        <begin position="406"/>
        <end position="418"/>
    </location>
</feature>
<feature type="compositionally biased region" description="Polar residues" evidence="7">
    <location>
        <begin position="747"/>
        <end position="769"/>
    </location>
</feature>
<dbReference type="InterPro" id="IPR025974">
    <property type="entry name" value="Mif2/CENP-C_cupin"/>
</dbReference>
<dbReference type="GO" id="GO:0004497">
    <property type="term" value="F:monooxygenase activity"/>
    <property type="evidence" value="ECO:0007669"/>
    <property type="project" value="InterPro"/>
</dbReference>
<dbReference type="InterPro" id="IPR011051">
    <property type="entry name" value="RmlC_Cupin_sf"/>
</dbReference>
<feature type="compositionally biased region" description="Acidic residues" evidence="7">
    <location>
        <begin position="40"/>
        <end position="53"/>
    </location>
</feature>
<evidence type="ECO:0000256" key="5">
    <source>
        <dbReference type="ARBA" id="ARBA00057947"/>
    </source>
</evidence>
<feature type="compositionally biased region" description="Polar residues" evidence="7">
    <location>
        <begin position="157"/>
        <end position="180"/>
    </location>
</feature>
<name>A0A9P6F924_9FUNG</name>
<feature type="compositionally biased region" description="Low complexity" evidence="7">
    <location>
        <begin position="1053"/>
        <end position="1066"/>
    </location>
</feature>
<dbReference type="Pfam" id="PF11699">
    <property type="entry name" value="CENP-C_C"/>
    <property type="match status" value="1"/>
</dbReference>
<dbReference type="InterPro" id="IPR028929">
    <property type="entry name" value="Mif2_N"/>
</dbReference>
<gene>
    <name evidence="10" type="ORF">EC957_011658</name>
</gene>
<dbReference type="GO" id="GO:0005634">
    <property type="term" value="C:nucleus"/>
    <property type="evidence" value="ECO:0007669"/>
    <property type="project" value="UniProtKB-SubCell"/>
</dbReference>
<keyword evidence="4" id="KW-0539">Nucleus</keyword>
<evidence type="ECO:0000256" key="3">
    <source>
        <dbReference type="ARBA" id="ARBA00023125"/>
    </source>
</evidence>
<feature type="compositionally biased region" description="Basic and acidic residues" evidence="7">
    <location>
        <begin position="185"/>
        <end position="195"/>
    </location>
</feature>
<feature type="compositionally biased region" description="Basic and acidic residues" evidence="7">
    <location>
        <begin position="854"/>
        <end position="863"/>
    </location>
</feature>
<keyword evidence="3" id="KW-0238">DNA-binding</keyword>
<dbReference type="InterPro" id="IPR036188">
    <property type="entry name" value="FAD/NAD-bd_sf"/>
</dbReference>
<protein>
    <recommendedName>
        <fullName evidence="6">CENP-C homolog</fullName>
    </recommendedName>
</protein>
<feature type="compositionally biased region" description="Basic and acidic residues" evidence="7">
    <location>
        <begin position="89"/>
        <end position="98"/>
    </location>
</feature>
<feature type="compositionally biased region" description="Low complexity" evidence="7">
    <location>
        <begin position="454"/>
        <end position="470"/>
    </location>
</feature>
<evidence type="ECO:0000256" key="4">
    <source>
        <dbReference type="ARBA" id="ARBA00023242"/>
    </source>
</evidence>
<dbReference type="Proteomes" id="UP000723463">
    <property type="component" value="Unassembled WGS sequence"/>
</dbReference>
<proteinExistence type="inferred from homology"/>
<dbReference type="GO" id="GO:0019237">
    <property type="term" value="F:centromeric DNA binding"/>
    <property type="evidence" value="ECO:0007669"/>
    <property type="project" value="UniProtKB-ARBA"/>
</dbReference>
<feature type="compositionally biased region" description="Acidic residues" evidence="7">
    <location>
        <begin position="427"/>
        <end position="441"/>
    </location>
</feature>
<accession>A0A9P6F924</accession>
<feature type="compositionally biased region" description="Basic and acidic residues" evidence="7">
    <location>
        <begin position="587"/>
        <end position="600"/>
    </location>
</feature>
<feature type="compositionally biased region" description="Basic and acidic residues" evidence="7">
    <location>
        <begin position="259"/>
        <end position="287"/>
    </location>
</feature>
<feature type="compositionally biased region" description="Basic and acidic residues" evidence="7">
    <location>
        <begin position="324"/>
        <end position="350"/>
    </location>
</feature>
<evidence type="ECO:0000256" key="7">
    <source>
        <dbReference type="SAM" id="MobiDB-lite"/>
    </source>
</evidence>
<feature type="compositionally biased region" description="Basic and acidic residues" evidence="7">
    <location>
        <begin position="1036"/>
        <end position="1052"/>
    </location>
</feature>
<feature type="compositionally biased region" description="Low complexity" evidence="7">
    <location>
        <begin position="288"/>
        <end position="300"/>
    </location>
</feature>
<evidence type="ECO:0000313" key="11">
    <source>
        <dbReference type="Proteomes" id="UP000723463"/>
    </source>
</evidence>
<evidence type="ECO:0000259" key="8">
    <source>
        <dbReference type="Pfam" id="PF11699"/>
    </source>
</evidence>
<comment type="similarity">
    <text evidence="2">Belongs to the CENP-C/MIF2 family.</text>
</comment>
<feature type="domain" description="Mif2 N-terminal" evidence="9">
    <location>
        <begin position="16"/>
        <end position="101"/>
    </location>
</feature>
<evidence type="ECO:0000259" key="9">
    <source>
        <dbReference type="Pfam" id="PF15624"/>
    </source>
</evidence>
<feature type="domain" description="Mif2/CENP-C cupin" evidence="8">
    <location>
        <begin position="659"/>
        <end position="738"/>
    </location>
</feature>
<feature type="compositionally biased region" description="Basic residues" evidence="7">
    <location>
        <begin position="546"/>
        <end position="555"/>
    </location>
</feature>
<feature type="non-terminal residue" evidence="10">
    <location>
        <position position="1326"/>
    </location>
</feature>
<dbReference type="SUPFAM" id="SSF51182">
    <property type="entry name" value="RmlC-like cupins"/>
    <property type="match status" value="1"/>
</dbReference>
<feature type="compositionally biased region" description="Low complexity" evidence="7">
    <location>
        <begin position="801"/>
        <end position="817"/>
    </location>
</feature>
<feature type="compositionally biased region" description="Acidic residues" evidence="7">
    <location>
        <begin position="351"/>
        <end position="362"/>
    </location>
</feature>
<feature type="region of interest" description="Disordered" evidence="7">
    <location>
        <begin position="1019"/>
        <end position="1102"/>
    </location>
</feature>
<feature type="region of interest" description="Disordered" evidence="7">
    <location>
        <begin position="738"/>
        <end position="863"/>
    </location>
</feature>
<evidence type="ECO:0000256" key="1">
    <source>
        <dbReference type="ARBA" id="ARBA00004123"/>
    </source>
</evidence>